<dbReference type="InterPro" id="IPR027256">
    <property type="entry name" value="P-typ_ATPase_IB"/>
</dbReference>
<dbReference type="SUPFAM" id="SSF81665">
    <property type="entry name" value="Calcium ATPase, transmembrane domain M"/>
    <property type="match status" value="1"/>
</dbReference>
<dbReference type="GO" id="GO:0005524">
    <property type="term" value="F:ATP binding"/>
    <property type="evidence" value="ECO:0007669"/>
    <property type="project" value="UniProtKB-UniRule"/>
</dbReference>
<evidence type="ECO:0000256" key="8">
    <source>
        <dbReference type="ARBA" id="ARBA00022842"/>
    </source>
</evidence>
<dbReference type="AlphaFoldDB" id="A0A1A6BLV9"/>
<dbReference type="GO" id="GO:0019829">
    <property type="term" value="F:ATPase-coupled monoatomic cation transmembrane transporter activity"/>
    <property type="evidence" value="ECO:0007669"/>
    <property type="project" value="InterPro"/>
</dbReference>
<comment type="caution">
    <text evidence="14">The sequence shown here is derived from an EMBL/GenBank/DDBJ whole genome shotgun (WGS) entry which is preliminary data.</text>
</comment>
<dbReference type="PANTHER" id="PTHR43079:SF1">
    <property type="entry name" value="CADMIUM_ZINC-TRANSPORTING ATPASE HMA1, CHLOROPLASTIC-RELATED"/>
    <property type="match status" value="1"/>
</dbReference>
<evidence type="ECO:0000256" key="12">
    <source>
        <dbReference type="RuleBase" id="RU362081"/>
    </source>
</evidence>
<dbReference type="GO" id="GO:0016887">
    <property type="term" value="F:ATP hydrolysis activity"/>
    <property type="evidence" value="ECO:0007669"/>
    <property type="project" value="InterPro"/>
</dbReference>
<feature type="transmembrane region" description="Helical" evidence="12">
    <location>
        <begin position="30"/>
        <end position="50"/>
    </location>
</feature>
<dbReference type="EMBL" id="MAEM01000093">
    <property type="protein sequence ID" value="OBS03199.1"/>
    <property type="molecule type" value="Genomic_DNA"/>
</dbReference>
<dbReference type="InterPro" id="IPR023298">
    <property type="entry name" value="ATPase_P-typ_TM_dom_sf"/>
</dbReference>
<dbReference type="NCBIfam" id="TIGR01494">
    <property type="entry name" value="ATPase_P-type"/>
    <property type="match status" value="1"/>
</dbReference>
<feature type="transmembrane region" description="Helical" evidence="12">
    <location>
        <begin position="96"/>
        <end position="123"/>
    </location>
</feature>
<dbReference type="NCBIfam" id="TIGR01525">
    <property type="entry name" value="ATPase-IB_hvy"/>
    <property type="match status" value="1"/>
</dbReference>
<evidence type="ECO:0000256" key="6">
    <source>
        <dbReference type="ARBA" id="ARBA00022741"/>
    </source>
</evidence>
<evidence type="ECO:0000259" key="13">
    <source>
        <dbReference type="Pfam" id="PF00122"/>
    </source>
</evidence>
<feature type="transmembrane region" description="Helical" evidence="12">
    <location>
        <begin position="266"/>
        <end position="289"/>
    </location>
</feature>
<keyword evidence="7 12" id="KW-0067">ATP-binding</keyword>
<dbReference type="SFLD" id="SFLDF00027">
    <property type="entry name" value="p-type_atpase"/>
    <property type="match status" value="1"/>
</dbReference>
<dbReference type="PROSITE" id="PS01229">
    <property type="entry name" value="COF_2"/>
    <property type="match status" value="1"/>
</dbReference>
<dbReference type="EMBL" id="LQOY01000081">
    <property type="protein sequence ID" value="ORV86449.1"/>
    <property type="molecule type" value="Genomic_DNA"/>
</dbReference>
<feature type="transmembrane region" description="Helical" evidence="12">
    <location>
        <begin position="62"/>
        <end position="84"/>
    </location>
</feature>
<dbReference type="GO" id="GO:0005886">
    <property type="term" value="C:plasma membrane"/>
    <property type="evidence" value="ECO:0007669"/>
    <property type="project" value="UniProtKB-SubCell"/>
</dbReference>
<dbReference type="PRINTS" id="PR00119">
    <property type="entry name" value="CATATPASE"/>
</dbReference>
<keyword evidence="8" id="KW-0460">Magnesium</keyword>
<dbReference type="PANTHER" id="PTHR43079">
    <property type="entry name" value="PROBABLE CADMIUM/ZINC-TRANSPORTING ATPASE HMA1"/>
    <property type="match status" value="1"/>
</dbReference>
<evidence type="ECO:0000256" key="9">
    <source>
        <dbReference type="ARBA" id="ARBA00022967"/>
    </source>
</evidence>
<keyword evidence="5 12" id="KW-0479">Metal-binding</keyword>
<dbReference type="InterPro" id="IPR036412">
    <property type="entry name" value="HAD-like_sf"/>
</dbReference>
<keyword evidence="17" id="KW-1185">Reference proteome</keyword>
<evidence type="ECO:0000313" key="14">
    <source>
        <dbReference type="EMBL" id="OBS03199.1"/>
    </source>
</evidence>
<dbReference type="PROSITE" id="PS00154">
    <property type="entry name" value="ATPASE_E1_E2"/>
    <property type="match status" value="1"/>
</dbReference>
<reference evidence="14 16" key="2">
    <citation type="submission" date="2016-06" db="EMBL/GenBank/DDBJ databases">
        <authorList>
            <person name="Kjaerup R.B."/>
            <person name="Dalgaard T.S."/>
            <person name="Juul-Madsen H.R."/>
        </authorList>
    </citation>
    <scope>NUCLEOTIDE SEQUENCE [LARGE SCALE GENOMIC DNA]</scope>
    <source>
        <strain evidence="14 16">1245752.6</strain>
    </source>
</reference>
<reference evidence="15 17" key="1">
    <citation type="submission" date="2016-01" db="EMBL/GenBank/DDBJ databases">
        <title>The new phylogeny of the genus Mycobacterium.</title>
        <authorList>
            <person name="Tarcisio F."/>
            <person name="Conor M."/>
            <person name="Antonella G."/>
            <person name="Elisabetta G."/>
            <person name="Giulia F.S."/>
            <person name="Sara T."/>
            <person name="Anna F."/>
            <person name="Clotilde B."/>
            <person name="Roberto B."/>
            <person name="Veronica D.S."/>
            <person name="Fabio R."/>
            <person name="Monica P."/>
            <person name="Olivier J."/>
            <person name="Enrico T."/>
            <person name="Nicola S."/>
        </authorList>
    </citation>
    <scope>NUCLEOTIDE SEQUENCE [LARGE SCALE GENOMIC DNA]</scope>
    <source>
        <strain evidence="15 17">DSM 44160</strain>
    </source>
</reference>
<evidence type="ECO:0000256" key="11">
    <source>
        <dbReference type="ARBA" id="ARBA00023136"/>
    </source>
</evidence>
<dbReference type="SUPFAM" id="SSF56784">
    <property type="entry name" value="HAD-like"/>
    <property type="match status" value="1"/>
</dbReference>
<comment type="similarity">
    <text evidence="2 12">Belongs to the cation transport ATPase (P-type) (TC 3.A.3) family. Type IB subfamily.</text>
</comment>
<comment type="subcellular location">
    <subcellularLocation>
        <location evidence="1">Cell membrane</location>
        <topology evidence="1">Multi-pass membrane protein</topology>
    </subcellularLocation>
</comment>
<dbReference type="InterPro" id="IPR001757">
    <property type="entry name" value="P_typ_ATPase"/>
</dbReference>
<dbReference type="Gene3D" id="3.40.50.1000">
    <property type="entry name" value="HAD superfamily/HAD-like"/>
    <property type="match status" value="1"/>
</dbReference>
<evidence type="ECO:0000256" key="1">
    <source>
        <dbReference type="ARBA" id="ARBA00004651"/>
    </source>
</evidence>
<dbReference type="NCBIfam" id="TIGR01512">
    <property type="entry name" value="ATPase-IB2_Cd"/>
    <property type="match status" value="1"/>
</dbReference>
<proteinExistence type="inferred from homology"/>
<dbReference type="InterPro" id="IPR023299">
    <property type="entry name" value="ATPase_P-typ_cyto_dom_N"/>
</dbReference>
<dbReference type="GO" id="GO:0046872">
    <property type="term" value="F:metal ion binding"/>
    <property type="evidence" value="ECO:0007669"/>
    <property type="project" value="UniProtKB-KW"/>
</dbReference>
<evidence type="ECO:0000313" key="17">
    <source>
        <dbReference type="Proteomes" id="UP000193928"/>
    </source>
</evidence>
<feature type="transmembrane region" description="Helical" evidence="12">
    <location>
        <begin position="596"/>
        <end position="614"/>
    </location>
</feature>
<dbReference type="InterPro" id="IPR051949">
    <property type="entry name" value="Cation_Transport_ATPase"/>
</dbReference>
<evidence type="ECO:0000256" key="7">
    <source>
        <dbReference type="ARBA" id="ARBA00022840"/>
    </source>
</evidence>
<feature type="transmembrane region" description="Helical" evidence="12">
    <location>
        <begin position="295"/>
        <end position="320"/>
    </location>
</feature>
<dbReference type="Pfam" id="PF00122">
    <property type="entry name" value="E1-E2_ATPase"/>
    <property type="match status" value="1"/>
</dbReference>
<keyword evidence="10 12" id="KW-1133">Transmembrane helix</keyword>
<dbReference type="InterPro" id="IPR008250">
    <property type="entry name" value="ATPase_P-typ_transduc_dom_A_sf"/>
</dbReference>
<dbReference type="InterPro" id="IPR059000">
    <property type="entry name" value="ATPase_P-type_domA"/>
</dbReference>
<organism evidence="14 16">
    <name type="scientific">Mycobacterium gordonae</name>
    <dbReference type="NCBI Taxonomy" id="1778"/>
    <lineage>
        <taxon>Bacteria</taxon>
        <taxon>Bacillati</taxon>
        <taxon>Actinomycetota</taxon>
        <taxon>Actinomycetes</taxon>
        <taxon>Mycobacteriales</taxon>
        <taxon>Mycobacteriaceae</taxon>
        <taxon>Mycobacterium</taxon>
    </lineage>
</organism>
<dbReference type="SFLD" id="SFLDG00002">
    <property type="entry name" value="C1.7:_P-type_atpase_like"/>
    <property type="match status" value="1"/>
</dbReference>
<evidence type="ECO:0000256" key="5">
    <source>
        <dbReference type="ARBA" id="ARBA00022723"/>
    </source>
</evidence>
<protein>
    <submittedName>
        <fullName evidence="14">Cadmium-translocating P-type ATPase</fullName>
    </submittedName>
    <submittedName>
        <fullName evidence="15">Metal-transporting ATPase</fullName>
    </submittedName>
</protein>
<dbReference type="InterPro" id="IPR044492">
    <property type="entry name" value="P_typ_ATPase_HD_dom"/>
</dbReference>
<keyword evidence="11 12" id="KW-0472">Membrane</keyword>
<sequence length="655" mass="67980">MTLTAFEVTAPEVSFDRVRNRTARATSWRAALWSVVSVRWAAVALALFLAGLVAQVNGAPMALWWTLYLGCYLAGGWGSAWAGAKALRNKALDVDLLMIVAAIGAVAIGQIFDGALLIVIFATSGALDEVATRHTADSVKGLLSLAPEQAVLVDGAGNERVVPASELVVGDRVVVRPGERIPADGVVLSGESDVDQCSITGESVPVVRAAGDDVFAGTVNGTGVLRVAVSRDSSHSVVARIVELVSEASATKAQYQLFVEKIERRYSVAVVAATVALIAIPLMLGAALQPALLRAMTFMIVASPCAVVLATMPPLLCVIANAGRHGILLKSAAVVERFADISIVALDKTGTLTCGMPRLTAVEVLRPELIDGSKLFEFAAAAEQFSEHPVGRAIVREARRRGVAIPAADDFRAVPGRGVRATVGRDFVEVCSPQGFRGVLPREVTDLVDAGATAAVVVINGVAAGVLGLTDEIRCDAVDSVAALTELTSGPPVLLTGDNPRAAQHVVRDTGIVDVRAGLLPEQKVAAVRDLQARGHRVLVVGDGVNDAPAMATACASIAMGAGSDLALQTADAVTVCDELHTIPTIIGMARQARRVATANLVFAGSVIAVLVLWDLFGQLPLPLGVAGHEGSTLLVALNGMRLLGNRTWRSAAAG</sequence>
<dbReference type="InterPro" id="IPR023214">
    <property type="entry name" value="HAD_sf"/>
</dbReference>
<dbReference type="SUPFAM" id="SSF81653">
    <property type="entry name" value="Calcium ATPase, transduction domain A"/>
    <property type="match status" value="1"/>
</dbReference>
<dbReference type="OrthoDB" id="7059309at2"/>
<dbReference type="RefSeq" id="WP_065132664.1">
    <property type="nucleotide sequence ID" value="NZ_JACKSU010000076.1"/>
</dbReference>
<evidence type="ECO:0000313" key="16">
    <source>
        <dbReference type="Proteomes" id="UP000093757"/>
    </source>
</evidence>
<evidence type="ECO:0000256" key="2">
    <source>
        <dbReference type="ARBA" id="ARBA00006024"/>
    </source>
</evidence>
<keyword evidence="6 12" id="KW-0547">Nucleotide-binding</keyword>
<name>A0A1A6BLV9_MYCGO</name>
<dbReference type="Proteomes" id="UP000193928">
    <property type="component" value="Unassembled WGS sequence"/>
</dbReference>
<gene>
    <name evidence="14" type="ORF">A9W98_10745</name>
    <name evidence="15" type="ORF">AWC08_24410</name>
</gene>
<keyword evidence="3 12" id="KW-1003">Cell membrane</keyword>
<dbReference type="Proteomes" id="UP000093757">
    <property type="component" value="Unassembled WGS sequence"/>
</dbReference>
<dbReference type="SFLD" id="SFLDS00003">
    <property type="entry name" value="Haloacid_Dehalogenase"/>
    <property type="match status" value="1"/>
</dbReference>
<feature type="domain" description="P-type ATPase A" evidence="13">
    <location>
        <begin position="145"/>
        <end position="245"/>
    </location>
</feature>
<evidence type="ECO:0000256" key="10">
    <source>
        <dbReference type="ARBA" id="ARBA00022989"/>
    </source>
</evidence>
<dbReference type="InterPro" id="IPR018303">
    <property type="entry name" value="ATPase_P-typ_P_site"/>
</dbReference>
<keyword evidence="4 12" id="KW-0812">Transmembrane</keyword>
<dbReference type="Gene3D" id="3.40.1110.10">
    <property type="entry name" value="Calcium-transporting ATPase, cytoplasmic domain N"/>
    <property type="match status" value="1"/>
</dbReference>
<evidence type="ECO:0000256" key="4">
    <source>
        <dbReference type="ARBA" id="ARBA00022692"/>
    </source>
</evidence>
<dbReference type="Pfam" id="PF00702">
    <property type="entry name" value="Hydrolase"/>
    <property type="match status" value="1"/>
</dbReference>
<dbReference type="Gene3D" id="2.70.150.10">
    <property type="entry name" value="Calcium-transporting ATPase, cytoplasmic transduction domain A"/>
    <property type="match status" value="1"/>
</dbReference>
<evidence type="ECO:0000256" key="3">
    <source>
        <dbReference type="ARBA" id="ARBA00022475"/>
    </source>
</evidence>
<accession>A0A1A6BLV9</accession>
<dbReference type="FunFam" id="2.70.150.10:FF:000002">
    <property type="entry name" value="Copper-transporting ATPase 1, putative"/>
    <property type="match status" value="1"/>
</dbReference>
<keyword evidence="9" id="KW-1278">Translocase</keyword>
<evidence type="ECO:0000313" key="15">
    <source>
        <dbReference type="EMBL" id="ORV86449.1"/>
    </source>
</evidence>